<dbReference type="GO" id="GO:0016197">
    <property type="term" value="P:endosomal transport"/>
    <property type="evidence" value="ECO:0007669"/>
    <property type="project" value="TreeGrafter"/>
</dbReference>
<reference evidence="6" key="1">
    <citation type="submission" date="2022-11" db="UniProtKB">
        <authorList>
            <consortium name="WormBaseParasite"/>
        </authorList>
    </citation>
    <scope>IDENTIFICATION</scope>
</reference>
<dbReference type="CDD" id="cd11763">
    <property type="entry name" value="SH3_SNX9_like"/>
    <property type="match status" value="1"/>
</dbReference>
<dbReference type="PRINTS" id="PR00452">
    <property type="entry name" value="SH3DOMAIN"/>
</dbReference>
<dbReference type="InterPro" id="IPR036028">
    <property type="entry name" value="SH3-like_dom_sf"/>
</dbReference>
<name>A0A914ZV80_PARUN</name>
<feature type="compositionally biased region" description="Basic and acidic residues" evidence="3">
    <location>
        <begin position="146"/>
        <end position="156"/>
    </location>
</feature>
<keyword evidence="5" id="KW-1185">Reference proteome</keyword>
<feature type="compositionally biased region" description="Acidic residues" evidence="3">
    <location>
        <begin position="131"/>
        <end position="145"/>
    </location>
</feature>
<accession>A0A914ZV80</accession>
<dbReference type="AlphaFoldDB" id="A0A914ZV80"/>
<dbReference type="Pfam" id="PF14604">
    <property type="entry name" value="SH3_9"/>
    <property type="match status" value="1"/>
</dbReference>
<dbReference type="InterPro" id="IPR001452">
    <property type="entry name" value="SH3_domain"/>
</dbReference>
<feature type="region of interest" description="Disordered" evidence="3">
    <location>
        <begin position="93"/>
        <end position="192"/>
    </location>
</feature>
<keyword evidence="1 2" id="KW-0728">SH3 domain</keyword>
<feature type="compositionally biased region" description="Polar residues" evidence="3">
    <location>
        <begin position="157"/>
        <end position="176"/>
    </location>
</feature>
<evidence type="ECO:0000259" key="4">
    <source>
        <dbReference type="PROSITE" id="PS50002"/>
    </source>
</evidence>
<proteinExistence type="predicted"/>
<evidence type="ECO:0000256" key="2">
    <source>
        <dbReference type="PROSITE-ProRule" id="PRU00192"/>
    </source>
</evidence>
<dbReference type="GO" id="GO:0006897">
    <property type="term" value="P:endocytosis"/>
    <property type="evidence" value="ECO:0007669"/>
    <property type="project" value="TreeGrafter"/>
</dbReference>
<dbReference type="GO" id="GO:0097320">
    <property type="term" value="P:plasma membrane tubulation"/>
    <property type="evidence" value="ECO:0007669"/>
    <property type="project" value="TreeGrafter"/>
</dbReference>
<dbReference type="WBParaSite" id="PgB18_g029_t06">
    <property type="protein sequence ID" value="PgB18_g029_t06"/>
    <property type="gene ID" value="PgB18_g029"/>
</dbReference>
<dbReference type="Gene3D" id="2.30.30.40">
    <property type="entry name" value="SH3 Domains"/>
    <property type="match status" value="1"/>
</dbReference>
<evidence type="ECO:0000256" key="1">
    <source>
        <dbReference type="ARBA" id="ARBA00022443"/>
    </source>
</evidence>
<dbReference type="GO" id="GO:0035091">
    <property type="term" value="F:phosphatidylinositol binding"/>
    <property type="evidence" value="ECO:0007669"/>
    <property type="project" value="TreeGrafter"/>
</dbReference>
<dbReference type="SUPFAM" id="SSF50044">
    <property type="entry name" value="SH3-domain"/>
    <property type="match status" value="1"/>
</dbReference>
<feature type="domain" description="SH3" evidence="4">
    <location>
        <begin position="8"/>
        <end position="70"/>
    </location>
</feature>
<sequence>IFSVEWRGVMTQVRAVYEFEAQPNSGELSISVDEVLTVLREGIEGGWLEGRNSRGQLGLFPESYVVKIDPTPAAPVECPPALPAHLLPPTASDDNWGFPPATPAHMPTPVQAVQTTRPSYPPAGTPSGTHEEDDFDDWSEEDEEITDARPSVHDETSAMQSVTRSQSRATSGSRTDLSTDDEANIKAKQASR</sequence>
<protein>
    <submittedName>
        <fullName evidence="6">Sorting nexin</fullName>
    </submittedName>
</protein>
<dbReference type="PANTHER" id="PTHR45827">
    <property type="entry name" value="SORTING NEXIN"/>
    <property type="match status" value="1"/>
</dbReference>
<evidence type="ECO:0000313" key="6">
    <source>
        <dbReference type="WBParaSite" id="PgB18_g029_t06"/>
    </source>
</evidence>
<dbReference type="PROSITE" id="PS50002">
    <property type="entry name" value="SH3"/>
    <property type="match status" value="1"/>
</dbReference>
<organism evidence="5 6">
    <name type="scientific">Parascaris univalens</name>
    <name type="common">Nematode worm</name>
    <dbReference type="NCBI Taxonomy" id="6257"/>
    <lineage>
        <taxon>Eukaryota</taxon>
        <taxon>Metazoa</taxon>
        <taxon>Ecdysozoa</taxon>
        <taxon>Nematoda</taxon>
        <taxon>Chromadorea</taxon>
        <taxon>Rhabditida</taxon>
        <taxon>Spirurina</taxon>
        <taxon>Ascaridomorpha</taxon>
        <taxon>Ascaridoidea</taxon>
        <taxon>Ascarididae</taxon>
        <taxon>Parascaris</taxon>
    </lineage>
</organism>
<dbReference type="GO" id="GO:0031410">
    <property type="term" value="C:cytoplasmic vesicle"/>
    <property type="evidence" value="ECO:0007669"/>
    <property type="project" value="TreeGrafter"/>
</dbReference>
<evidence type="ECO:0000256" key="3">
    <source>
        <dbReference type="SAM" id="MobiDB-lite"/>
    </source>
</evidence>
<dbReference type="PANTHER" id="PTHR45827:SF1">
    <property type="entry name" value="SORTING NEXIN"/>
    <property type="match status" value="1"/>
</dbReference>
<evidence type="ECO:0000313" key="5">
    <source>
        <dbReference type="Proteomes" id="UP000887569"/>
    </source>
</evidence>
<dbReference type="GO" id="GO:0005886">
    <property type="term" value="C:plasma membrane"/>
    <property type="evidence" value="ECO:0007669"/>
    <property type="project" value="TreeGrafter"/>
</dbReference>
<dbReference type="SMART" id="SM00326">
    <property type="entry name" value="SH3"/>
    <property type="match status" value="1"/>
</dbReference>
<dbReference type="Proteomes" id="UP000887569">
    <property type="component" value="Unplaced"/>
</dbReference>